<reference evidence="1" key="1">
    <citation type="journal article" date="2023" name="G3 (Bethesda)">
        <title>Whole genome assemblies of Zophobas morio and Tenebrio molitor.</title>
        <authorList>
            <person name="Kaur S."/>
            <person name="Stinson S.A."/>
            <person name="diCenzo G.C."/>
        </authorList>
    </citation>
    <scope>NUCLEOTIDE SEQUENCE</scope>
    <source>
        <strain evidence="1">QUZm001</strain>
    </source>
</reference>
<dbReference type="EMBL" id="JALNTZ010000008">
    <property type="protein sequence ID" value="KAJ3643760.1"/>
    <property type="molecule type" value="Genomic_DNA"/>
</dbReference>
<accession>A0AA38M4G7</accession>
<comment type="caution">
    <text evidence="1">The sequence shown here is derived from an EMBL/GenBank/DDBJ whole genome shotgun (WGS) entry which is preliminary data.</text>
</comment>
<dbReference type="GO" id="GO:0000779">
    <property type="term" value="C:condensed chromosome, centromeric region"/>
    <property type="evidence" value="ECO:0007669"/>
    <property type="project" value="TreeGrafter"/>
</dbReference>
<keyword evidence="2" id="KW-1185">Reference proteome</keyword>
<dbReference type="PANTHER" id="PTHR14222">
    <property type="entry name" value="CONDENSIN"/>
    <property type="match status" value="1"/>
</dbReference>
<dbReference type="PANTHER" id="PTHR14222:SF2">
    <property type="entry name" value="CONDENSIN COMPLEX SUBUNIT 1"/>
    <property type="match status" value="1"/>
</dbReference>
<protein>
    <submittedName>
        <fullName evidence="1">Uncharacterized protein</fullName>
    </submittedName>
</protein>
<organism evidence="1 2">
    <name type="scientific">Zophobas morio</name>
    <dbReference type="NCBI Taxonomy" id="2755281"/>
    <lineage>
        <taxon>Eukaryota</taxon>
        <taxon>Metazoa</taxon>
        <taxon>Ecdysozoa</taxon>
        <taxon>Arthropoda</taxon>
        <taxon>Hexapoda</taxon>
        <taxon>Insecta</taxon>
        <taxon>Pterygota</taxon>
        <taxon>Neoptera</taxon>
        <taxon>Endopterygota</taxon>
        <taxon>Coleoptera</taxon>
        <taxon>Polyphaga</taxon>
        <taxon>Cucujiformia</taxon>
        <taxon>Tenebrionidae</taxon>
        <taxon>Zophobas</taxon>
    </lineage>
</organism>
<sequence length="1123" mass="131482">MDFTSYIRDQNEKLHCRDYVFHLWEELEGINSDGDISANAINDFNNHLPVLLEQFWEIALEKLNMAEELDEIDEELKVYLLILIYQCITQSHELISYKCVLYAAEVYLHLLTTPQRDEFYKSKLYRITISTVESSLEAVATEHIANRLMFKLRKFLVRAKLTLSDLEVTLATLIHIMFIKSKEVFHDFEMSNHPQPIALESLLSLKVLYEQELIQSRKFIIMTYLFNGLRKHNAIHTTPRHFNIIQLNFRNLFKSLHQKFKEERYKTFLNAFIHIWKHPDFTFFGEAVFIMNGLKEKYYRTLLDILNKMMMTKNPHKNLFKLALSIICYPPKYVPTEKVKVTNEILLKQILLNCLSSKSEVSNNAVESLAEILMSPDLEKEYIKTPMKAILNCSNNQNMNVPMMLRGLQTLMSKKWGTRSKNKNLLVIVVSVMLFCEEDHPEMYREVLDFLTEQCTPYDVKPFLPLLSQTYLTLTHKNQKFSALQLLKIIFKMALHPMASSTEFVKYLYTAMIYPNVCKGMPVKSEIFIDPIISDDFHFSEFFEKCHTLGLIRNDHITKLIGNLSNINESNMKLLCALVHLTEYKELSVIADHINDNFTTICNRADLTHLFYIYNKIYKNAPSRSNQSVRCNEIMVCFIKHHLLRQSFRWNCVANAFSLLKTLEDFTNLEEDFALFKEQYDRMLAAAVQTRGSFLPLVYYCQLIIFGRVIPSEENLKAVTDFLSLCTDEFHSRSADFNPKLWIGCLLLYTNICVVKTNLVETALDYLQCGLNSSVTVVKLAAINMTFDLCNMVTHNFEDVIRYMFKQLVFGDNVFKKTCLMKIDRLIRDDYLKLELEQFIIFVSVLADRHVNLSDYAKQLLSENFFMSNPTLIARYFVPLIVHINGYRKHPNYRISNNGYELAQLISRSILDRRKMYDLLFNSLPIKHRFTIIYLLSTHILENMMKSRIKVDDGFWKMIKDSIYIFKLLTSNSNEDEPGENFYKKVAGHISKFLLQKSEYPDKSLYPEYHKEIMQGTETLIRLLSFNDNNNIQKHISISVFDAIIHWTNFLMADLVHIIHVERSKEIQSCFSKFDKFYKKNGQNLRYAEDSFESGGGMSTDTPCCSRSLFNVPEEYIPDFDTS</sequence>
<evidence type="ECO:0000313" key="1">
    <source>
        <dbReference type="EMBL" id="KAJ3643760.1"/>
    </source>
</evidence>
<dbReference type="InterPro" id="IPR016024">
    <property type="entry name" value="ARM-type_fold"/>
</dbReference>
<dbReference type="AlphaFoldDB" id="A0AA38M4G7"/>
<dbReference type="GO" id="GO:0000796">
    <property type="term" value="C:condensin complex"/>
    <property type="evidence" value="ECO:0007669"/>
    <property type="project" value="TreeGrafter"/>
</dbReference>
<evidence type="ECO:0000313" key="2">
    <source>
        <dbReference type="Proteomes" id="UP001168821"/>
    </source>
</evidence>
<dbReference type="Proteomes" id="UP001168821">
    <property type="component" value="Unassembled WGS sequence"/>
</dbReference>
<dbReference type="InterPro" id="IPR026971">
    <property type="entry name" value="CND1/NCAPD3"/>
</dbReference>
<name>A0AA38M4G7_9CUCU</name>
<dbReference type="GO" id="GO:0042393">
    <property type="term" value="F:histone binding"/>
    <property type="evidence" value="ECO:0007669"/>
    <property type="project" value="TreeGrafter"/>
</dbReference>
<dbReference type="GO" id="GO:0007076">
    <property type="term" value="P:mitotic chromosome condensation"/>
    <property type="evidence" value="ECO:0007669"/>
    <property type="project" value="InterPro"/>
</dbReference>
<dbReference type="GO" id="GO:0010032">
    <property type="term" value="P:meiotic chromosome condensation"/>
    <property type="evidence" value="ECO:0007669"/>
    <property type="project" value="TreeGrafter"/>
</dbReference>
<proteinExistence type="predicted"/>
<gene>
    <name evidence="1" type="ORF">Zmor_026449</name>
</gene>
<dbReference type="SUPFAM" id="SSF48371">
    <property type="entry name" value="ARM repeat"/>
    <property type="match status" value="1"/>
</dbReference>